<dbReference type="PATRIC" id="fig|1703.6.peg.1111"/>
<name>A0A0B9A3P1_BRELN</name>
<dbReference type="CDD" id="cd00293">
    <property type="entry name" value="USP-like"/>
    <property type="match status" value="1"/>
</dbReference>
<dbReference type="Pfam" id="PF00582">
    <property type="entry name" value="Usp"/>
    <property type="match status" value="1"/>
</dbReference>
<evidence type="ECO:0000313" key="3">
    <source>
        <dbReference type="EMBL" id="KHS53281.1"/>
    </source>
</evidence>
<dbReference type="Proteomes" id="UP000031488">
    <property type="component" value="Unassembled WGS sequence"/>
</dbReference>
<organism evidence="3 4">
    <name type="scientific">Brevibacterium linens</name>
    <dbReference type="NCBI Taxonomy" id="1703"/>
    <lineage>
        <taxon>Bacteria</taxon>
        <taxon>Bacillati</taxon>
        <taxon>Actinomycetota</taxon>
        <taxon>Actinomycetes</taxon>
        <taxon>Micrococcales</taxon>
        <taxon>Brevibacteriaceae</taxon>
        <taxon>Brevibacterium</taxon>
    </lineage>
</organism>
<proteinExistence type="inferred from homology"/>
<feature type="domain" description="UspA" evidence="2">
    <location>
        <begin position="64"/>
        <end position="116"/>
    </location>
</feature>
<comment type="similarity">
    <text evidence="1">Belongs to the universal stress protein A family.</text>
</comment>
<dbReference type="SUPFAM" id="SSF52402">
    <property type="entry name" value="Adenine nucleotide alpha hydrolases-like"/>
    <property type="match status" value="1"/>
</dbReference>
<dbReference type="EMBL" id="JTJZ01000016">
    <property type="protein sequence ID" value="KHS53281.1"/>
    <property type="molecule type" value="Genomic_DNA"/>
</dbReference>
<reference evidence="3 4" key="1">
    <citation type="submission" date="2014-11" db="EMBL/GenBank/DDBJ databases">
        <title>Draft Genome Sequence of Brevibacterium linens AE038-8.</title>
        <authorList>
            <person name="Maizel D."/>
            <person name="Utturkar S.M."/>
            <person name="Brown S.D."/>
            <person name="Ferrero M."/>
            <person name="Rosen B.P."/>
        </authorList>
    </citation>
    <scope>NUCLEOTIDE SEQUENCE [LARGE SCALE GENOMIC DNA]</scope>
    <source>
        <strain evidence="3 4">AE038-8</strain>
    </source>
</reference>
<dbReference type="STRING" id="1703.BLSMQ_0748"/>
<dbReference type="OrthoDB" id="5419113at2"/>
<dbReference type="InterPro" id="IPR006016">
    <property type="entry name" value="UspA"/>
</dbReference>
<protein>
    <submittedName>
        <fullName evidence="3">UspA domain-containing protein</fullName>
    </submittedName>
</protein>
<evidence type="ECO:0000256" key="1">
    <source>
        <dbReference type="ARBA" id="ARBA00008791"/>
    </source>
</evidence>
<comment type="caution">
    <text evidence="3">The sequence shown here is derived from an EMBL/GenBank/DDBJ whole genome shotgun (WGS) entry which is preliminary data.</text>
</comment>
<sequence>MSVAVAVTDSPEGRHALESAVAEAQNLGTGLLLINLTLHDFTEEDIPSGLEVTVINRSGRGDRDPVTAVIDEIRDHAEVDRLVLGVRARSRVGKVILGSVAQRLILRSPVPVLTVRRDATGR</sequence>
<evidence type="ECO:0000313" key="4">
    <source>
        <dbReference type="Proteomes" id="UP000031488"/>
    </source>
</evidence>
<dbReference type="AlphaFoldDB" id="A0A0B9A3P1"/>
<dbReference type="PRINTS" id="PR01438">
    <property type="entry name" value="UNVRSLSTRESS"/>
</dbReference>
<dbReference type="RefSeq" id="WP_039208029.1">
    <property type="nucleotide sequence ID" value="NZ_JBCLTJ010000013.1"/>
</dbReference>
<keyword evidence="4" id="KW-1185">Reference proteome</keyword>
<dbReference type="Gene3D" id="3.40.50.12370">
    <property type="match status" value="1"/>
</dbReference>
<evidence type="ECO:0000259" key="2">
    <source>
        <dbReference type="Pfam" id="PF00582"/>
    </source>
</evidence>
<dbReference type="PANTHER" id="PTHR46268">
    <property type="entry name" value="STRESS RESPONSE PROTEIN NHAX"/>
    <property type="match status" value="1"/>
</dbReference>
<accession>A0A0B9A3P1</accession>
<dbReference type="InterPro" id="IPR006015">
    <property type="entry name" value="Universal_stress_UspA"/>
</dbReference>
<dbReference type="PANTHER" id="PTHR46268:SF6">
    <property type="entry name" value="UNIVERSAL STRESS PROTEIN UP12"/>
    <property type="match status" value="1"/>
</dbReference>
<gene>
    <name evidence="3" type="ORF">AE0388_1224</name>
</gene>